<sequence>MGQQGGSDRGRARLAVFDLDGTSINGQSGILFCRYLFESGLISPSRALRLGWWGARYALHLPQRQAESRELIFDALSGEGQDEVARRMGEFHDRYILPRYRADAIAEVARRREQGCITLLVSATFEGIATLAADHLGVDGLVATRMRRDGEGNFTGEVDGQVVAGRGKTEGVAAWADEHVGQGRWYVQCAYGDHLSDRFLLESAVEAFAVRPDPTLRLEAHRRGWTVLDWR</sequence>
<dbReference type="EMBL" id="VUNC01000001">
    <property type="protein sequence ID" value="MST71714.1"/>
    <property type="molecule type" value="Genomic_DNA"/>
</dbReference>
<evidence type="ECO:0000256" key="2">
    <source>
        <dbReference type="ARBA" id="ARBA00022723"/>
    </source>
</evidence>
<dbReference type="SUPFAM" id="SSF56784">
    <property type="entry name" value="HAD-like"/>
    <property type="match status" value="1"/>
</dbReference>
<gene>
    <name evidence="5" type="ORF">FYJ68_01090</name>
</gene>
<evidence type="ECO:0000256" key="1">
    <source>
        <dbReference type="ARBA" id="ARBA00009184"/>
    </source>
</evidence>
<dbReference type="GO" id="GO:0046872">
    <property type="term" value="F:metal ion binding"/>
    <property type="evidence" value="ECO:0007669"/>
    <property type="project" value="UniProtKB-KW"/>
</dbReference>
<evidence type="ECO:0000256" key="4">
    <source>
        <dbReference type="ARBA" id="ARBA00022842"/>
    </source>
</evidence>
<dbReference type="PANTHER" id="PTHR43344:SF13">
    <property type="entry name" value="PHOSPHATASE RV3661-RELATED"/>
    <property type="match status" value="1"/>
</dbReference>
<comment type="similarity">
    <text evidence="1">Belongs to the HAD-like hydrolase superfamily. SerB family.</text>
</comment>
<dbReference type="Gene3D" id="3.40.50.1000">
    <property type="entry name" value="HAD superfamily/HAD-like"/>
    <property type="match status" value="1"/>
</dbReference>
<dbReference type="Pfam" id="PF12710">
    <property type="entry name" value="HAD"/>
    <property type="match status" value="1"/>
</dbReference>
<keyword evidence="3 5" id="KW-0378">Hydrolase</keyword>
<keyword evidence="6" id="KW-1185">Reference proteome</keyword>
<accession>A0A6N7XL65</accession>
<organism evidence="5 6">
    <name type="scientific">Olsenella porci</name>
    <dbReference type="NCBI Taxonomy" id="2652279"/>
    <lineage>
        <taxon>Bacteria</taxon>
        <taxon>Bacillati</taxon>
        <taxon>Actinomycetota</taxon>
        <taxon>Coriobacteriia</taxon>
        <taxon>Coriobacteriales</taxon>
        <taxon>Atopobiaceae</taxon>
        <taxon>Olsenella</taxon>
    </lineage>
</organism>
<protein>
    <submittedName>
        <fullName evidence="5">Haloacid dehalogenase-like hydrolase</fullName>
    </submittedName>
</protein>
<keyword evidence="2" id="KW-0479">Metal-binding</keyword>
<evidence type="ECO:0000256" key="3">
    <source>
        <dbReference type="ARBA" id="ARBA00022801"/>
    </source>
</evidence>
<comment type="caution">
    <text evidence="5">The sequence shown here is derived from an EMBL/GenBank/DDBJ whole genome shotgun (WGS) entry which is preliminary data.</text>
</comment>
<name>A0A6N7XL65_9ACTN</name>
<evidence type="ECO:0000313" key="6">
    <source>
        <dbReference type="Proteomes" id="UP000469325"/>
    </source>
</evidence>
<dbReference type="InterPro" id="IPR036412">
    <property type="entry name" value="HAD-like_sf"/>
</dbReference>
<proteinExistence type="inferred from homology"/>
<keyword evidence="4" id="KW-0460">Magnesium</keyword>
<evidence type="ECO:0000313" key="5">
    <source>
        <dbReference type="EMBL" id="MST71714.1"/>
    </source>
</evidence>
<dbReference type="PANTHER" id="PTHR43344">
    <property type="entry name" value="PHOSPHOSERINE PHOSPHATASE"/>
    <property type="match status" value="1"/>
</dbReference>
<dbReference type="InterPro" id="IPR050582">
    <property type="entry name" value="HAD-like_SerB"/>
</dbReference>
<dbReference type="Proteomes" id="UP000469325">
    <property type="component" value="Unassembled WGS sequence"/>
</dbReference>
<dbReference type="Gene3D" id="1.20.1440.100">
    <property type="entry name" value="SG protein - dephosphorylation function"/>
    <property type="match status" value="1"/>
</dbReference>
<dbReference type="RefSeq" id="WP_326832144.1">
    <property type="nucleotide sequence ID" value="NZ_VUNC01000001.1"/>
</dbReference>
<dbReference type="InterPro" id="IPR023214">
    <property type="entry name" value="HAD_sf"/>
</dbReference>
<dbReference type="GO" id="GO:0016787">
    <property type="term" value="F:hydrolase activity"/>
    <property type="evidence" value="ECO:0007669"/>
    <property type="project" value="UniProtKB-KW"/>
</dbReference>
<reference evidence="5 6" key="1">
    <citation type="submission" date="2019-08" db="EMBL/GenBank/DDBJ databases">
        <title>In-depth cultivation of the pig gut microbiome towards novel bacterial diversity and tailored functional studies.</title>
        <authorList>
            <person name="Wylensek D."/>
            <person name="Hitch T.C.A."/>
            <person name="Clavel T."/>
        </authorList>
    </citation>
    <scope>NUCLEOTIDE SEQUENCE [LARGE SCALE GENOMIC DNA]</scope>
    <source>
        <strain evidence="5 6">CA-Schmier-601-WT-1</strain>
    </source>
</reference>
<dbReference type="AlphaFoldDB" id="A0A6N7XL65"/>